<dbReference type="Gene3D" id="3.40.50.720">
    <property type="entry name" value="NAD(P)-binding Rossmann-like Domain"/>
    <property type="match status" value="1"/>
</dbReference>
<dbReference type="InterPro" id="IPR013549">
    <property type="entry name" value="DUF1731"/>
</dbReference>
<dbReference type="Proteomes" id="UP000319817">
    <property type="component" value="Chromosome"/>
</dbReference>
<dbReference type="InterPro" id="IPR001509">
    <property type="entry name" value="Epimerase_deHydtase"/>
</dbReference>
<evidence type="ECO:0000313" key="6">
    <source>
        <dbReference type="EMBL" id="QDT12189.1"/>
    </source>
</evidence>
<dbReference type="EMBL" id="CP036526">
    <property type="protein sequence ID" value="QDT12189.1"/>
    <property type="molecule type" value="Genomic_DNA"/>
</dbReference>
<dbReference type="SUPFAM" id="SSF51735">
    <property type="entry name" value="NAD(P)-binding Rossmann-fold domains"/>
    <property type="match status" value="1"/>
</dbReference>
<evidence type="ECO:0000313" key="7">
    <source>
        <dbReference type="Proteomes" id="UP000319817"/>
    </source>
</evidence>
<dbReference type="Gene3D" id="3.30.530.20">
    <property type="match status" value="1"/>
</dbReference>
<dbReference type="NCBIfam" id="TIGR01777">
    <property type="entry name" value="yfcH"/>
    <property type="match status" value="1"/>
</dbReference>
<dbReference type="PANTHER" id="PTHR11092">
    <property type="entry name" value="SUGAR NUCLEOTIDE EPIMERASE RELATED"/>
    <property type="match status" value="1"/>
</dbReference>
<dbReference type="InterPro" id="IPR036291">
    <property type="entry name" value="NAD(P)-bd_dom_sf"/>
</dbReference>
<dbReference type="SUPFAM" id="SSF55961">
    <property type="entry name" value="Bet v1-like"/>
    <property type="match status" value="1"/>
</dbReference>
<dbReference type="OrthoDB" id="9801773at2"/>
<dbReference type="InterPro" id="IPR005031">
    <property type="entry name" value="COQ10_START"/>
</dbReference>
<comment type="similarity">
    <text evidence="2">Belongs to the NAD(P)-dependent epimerase/dehydratase family. SDR39U1 subfamily.</text>
</comment>
<evidence type="ECO:0000256" key="2">
    <source>
        <dbReference type="ARBA" id="ARBA00009353"/>
    </source>
</evidence>
<organism evidence="6 7">
    <name type="scientific">Stieleria marina</name>
    <dbReference type="NCBI Taxonomy" id="1930275"/>
    <lineage>
        <taxon>Bacteria</taxon>
        <taxon>Pseudomonadati</taxon>
        <taxon>Planctomycetota</taxon>
        <taxon>Planctomycetia</taxon>
        <taxon>Pirellulales</taxon>
        <taxon>Pirellulaceae</taxon>
        <taxon>Stieleria</taxon>
    </lineage>
</organism>
<evidence type="ECO:0000259" key="4">
    <source>
        <dbReference type="Pfam" id="PF03364"/>
    </source>
</evidence>
<gene>
    <name evidence="6" type="ORF">K239x_41980</name>
</gene>
<dbReference type="AlphaFoldDB" id="A0A517NYI9"/>
<accession>A0A517NYI9</accession>
<feature type="domain" description="NAD-dependent epimerase/dehydratase" evidence="3">
    <location>
        <begin position="164"/>
        <end position="372"/>
    </location>
</feature>
<evidence type="ECO:0000259" key="3">
    <source>
        <dbReference type="Pfam" id="PF01370"/>
    </source>
</evidence>
<evidence type="ECO:0000259" key="5">
    <source>
        <dbReference type="Pfam" id="PF08338"/>
    </source>
</evidence>
<comment type="similarity">
    <text evidence="1">Belongs to the ribosome association toxin RatA family.</text>
</comment>
<dbReference type="CDD" id="cd05242">
    <property type="entry name" value="SDR_a8"/>
    <property type="match status" value="1"/>
</dbReference>
<dbReference type="Pfam" id="PF08338">
    <property type="entry name" value="DUF1731"/>
    <property type="match status" value="1"/>
</dbReference>
<dbReference type="InterPro" id="IPR010099">
    <property type="entry name" value="SDR39U1"/>
</dbReference>
<dbReference type="InterPro" id="IPR023393">
    <property type="entry name" value="START-like_dom_sf"/>
</dbReference>
<sequence length="462" mass="50511">MSQPNVYVASSTLPVSAETAFSYHDRPGALERLIPPWENVRVEKSDHSLRVGSQVILKTSLLGVPVRWLAEHTLYDPPRKFADTQVSGPFAQWDHEHLFEAVGDEQSVLRDEIQYRLPLGAAGKLFGGGMALKAIESMFAYRHHVTRHDMELLSNYEADPITVAISGSTGMVGSQLSALMTLLGHRVRPIVRGTPIEASEIAVWNDESEAAKLSDVDAVVHLAGKPIAGDRWTEETKAQIRDSRWIKTRELCESMAKLDRKPRVLICASGAGIYGDRGEEILNEESEAGEDFLAEVAKGWEAACQPAIDAGIRVVNLRLGIVLSPRGGALEKMLLPAKFAAGALGSGKQWWSWIALDDVLGAIYHAISSPDLAGPINCVSPEPVRNKEFARTLGRVISRPAIFPAPAFALRAALGEMADALLLSSQRVVPGKLTASNYRFRFTDLESALRYCLGRDRLESAE</sequence>
<feature type="domain" description="Coenzyme Q-binding protein COQ10 START" evidence="4">
    <location>
        <begin position="13"/>
        <end position="138"/>
    </location>
</feature>
<name>A0A517NYI9_9BACT</name>
<feature type="domain" description="DUF1731" evidence="5">
    <location>
        <begin position="405"/>
        <end position="450"/>
    </location>
</feature>
<reference evidence="6 7" key="1">
    <citation type="submission" date="2019-02" db="EMBL/GenBank/DDBJ databases">
        <title>Deep-cultivation of Planctomycetes and their phenomic and genomic characterization uncovers novel biology.</title>
        <authorList>
            <person name="Wiegand S."/>
            <person name="Jogler M."/>
            <person name="Boedeker C."/>
            <person name="Pinto D."/>
            <person name="Vollmers J."/>
            <person name="Rivas-Marin E."/>
            <person name="Kohn T."/>
            <person name="Peeters S.H."/>
            <person name="Heuer A."/>
            <person name="Rast P."/>
            <person name="Oberbeckmann S."/>
            <person name="Bunk B."/>
            <person name="Jeske O."/>
            <person name="Meyerdierks A."/>
            <person name="Storesund J.E."/>
            <person name="Kallscheuer N."/>
            <person name="Luecker S."/>
            <person name="Lage O.M."/>
            <person name="Pohl T."/>
            <person name="Merkel B.J."/>
            <person name="Hornburger P."/>
            <person name="Mueller R.-W."/>
            <person name="Bruemmer F."/>
            <person name="Labrenz M."/>
            <person name="Spormann A.M."/>
            <person name="Op den Camp H."/>
            <person name="Overmann J."/>
            <person name="Amann R."/>
            <person name="Jetten M.S.M."/>
            <person name="Mascher T."/>
            <person name="Medema M.H."/>
            <person name="Devos D.P."/>
            <person name="Kaster A.-K."/>
            <person name="Ovreas L."/>
            <person name="Rohde M."/>
            <person name="Galperin M.Y."/>
            <person name="Jogler C."/>
        </authorList>
    </citation>
    <scope>NUCLEOTIDE SEQUENCE [LARGE SCALE GENOMIC DNA]</scope>
    <source>
        <strain evidence="6 7">K23_9</strain>
    </source>
</reference>
<dbReference type="Pfam" id="PF01370">
    <property type="entry name" value="Epimerase"/>
    <property type="match status" value="1"/>
</dbReference>
<proteinExistence type="inferred from homology"/>
<dbReference type="RefSeq" id="WP_145419902.1">
    <property type="nucleotide sequence ID" value="NZ_CP036526.1"/>
</dbReference>
<protein>
    <submittedName>
        <fullName evidence="6">Epimerase family protein</fullName>
    </submittedName>
</protein>
<dbReference type="PANTHER" id="PTHR11092:SF0">
    <property type="entry name" value="EPIMERASE FAMILY PROTEIN SDR39U1"/>
    <property type="match status" value="1"/>
</dbReference>
<keyword evidence="7" id="KW-1185">Reference proteome</keyword>
<dbReference type="Pfam" id="PF03364">
    <property type="entry name" value="Polyketide_cyc"/>
    <property type="match status" value="1"/>
</dbReference>
<evidence type="ECO:0000256" key="1">
    <source>
        <dbReference type="ARBA" id="ARBA00008918"/>
    </source>
</evidence>
<dbReference type="CDD" id="cd07820">
    <property type="entry name" value="SRPBCC_3"/>
    <property type="match status" value="1"/>
</dbReference>